<dbReference type="CTD" id="84993"/>
<dbReference type="SMART" id="SM00213">
    <property type="entry name" value="UBQ"/>
    <property type="match status" value="1"/>
</dbReference>
<dbReference type="AlphaFoldDB" id="A0A8N5I4C5"/>
<dbReference type="Gene3D" id="3.10.20.90">
    <property type="entry name" value="Phosphatidylinositol 3-kinase Catalytic Subunit, Chain A, domain 1"/>
    <property type="match status" value="1"/>
</dbReference>
<dbReference type="PANTHER" id="PTHR10677">
    <property type="entry name" value="UBIQUILIN"/>
    <property type="match status" value="1"/>
</dbReference>
<feature type="domain" description="Ubiquitin-like" evidence="1">
    <location>
        <begin position="39"/>
        <end position="92"/>
    </location>
</feature>
<dbReference type="InterPro" id="IPR015496">
    <property type="entry name" value="Ubiquilin"/>
</dbReference>
<reference evidence="3" key="1">
    <citation type="submission" date="2025-08" db="UniProtKB">
        <authorList>
            <consortium name="RefSeq"/>
        </authorList>
    </citation>
    <scope>IDENTIFICATION</scope>
</reference>
<dbReference type="InterPro" id="IPR047877">
    <property type="entry name" value="UBL7_Ubl"/>
</dbReference>
<organism evidence="2 3">
    <name type="scientific">Geospiza fortis</name>
    <name type="common">Medium ground-finch</name>
    <dbReference type="NCBI Taxonomy" id="48883"/>
    <lineage>
        <taxon>Eukaryota</taxon>
        <taxon>Metazoa</taxon>
        <taxon>Chordata</taxon>
        <taxon>Craniata</taxon>
        <taxon>Vertebrata</taxon>
        <taxon>Euteleostomi</taxon>
        <taxon>Archelosauria</taxon>
        <taxon>Archosauria</taxon>
        <taxon>Dinosauria</taxon>
        <taxon>Saurischia</taxon>
        <taxon>Theropoda</taxon>
        <taxon>Coelurosauria</taxon>
        <taxon>Aves</taxon>
        <taxon>Neognathae</taxon>
        <taxon>Neoaves</taxon>
        <taxon>Telluraves</taxon>
        <taxon>Australaves</taxon>
        <taxon>Passeriformes</taxon>
        <taxon>Thraupidae</taxon>
        <taxon>Geospiza</taxon>
    </lineage>
</organism>
<dbReference type="CDD" id="cd01815">
    <property type="entry name" value="Ubl_UBL7"/>
    <property type="match status" value="1"/>
</dbReference>
<dbReference type="PANTHER" id="PTHR10677:SF25">
    <property type="entry name" value="UBIQUITIN-LIKE PROTEIN 7"/>
    <property type="match status" value="1"/>
</dbReference>
<evidence type="ECO:0000313" key="3">
    <source>
        <dbReference type="RefSeq" id="XP_030920349.1"/>
    </source>
</evidence>
<sequence length="390" mass="42132">MALPEWHIAVKLAEQPLAPKAILRLPETELGECPLGGCSISHLKQLITGKLQESMPDPELIDLIYCGRKLRDDQTLDFYGIQSGSTVHVLRKSWPEPDQKPEPVDKVAAVREFRVLHTALHSSPAYRDAVFKMLGNKESLDQIIVATPGLSSDPVALGVLQDKDLFSVFADPNMLDTLIPAHPALVNAIVLVLHSVAGSTPLPAPDTSSRAMALGSYRDMPGGFLFEGLSDDEDDFHQSTRPPKPSCWTGLSMEKGRGGSVLETWPLQLCNVLSVTILCLNVVSFPALNGPCSAPCLLCGSCSVLACVADPYLAGEALLARGCVQIMNRTGLLWSTSQAVHFPASVSLHGYDNGKMPTADKELSVTTHFKSFLANHTKQKHIDISSVQPL</sequence>
<protein>
    <submittedName>
        <fullName evidence="3">Ubiquitin-like protein 7 isoform X1</fullName>
    </submittedName>
</protein>
<dbReference type="SUPFAM" id="SSF54236">
    <property type="entry name" value="Ubiquitin-like"/>
    <property type="match status" value="1"/>
</dbReference>
<name>A0A8N5I4C5_GEOFO</name>
<dbReference type="InterPro" id="IPR029071">
    <property type="entry name" value="Ubiquitin-like_domsf"/>
</dbReference>
<dbReference type="Proteomes" id="UP000504602">
    <property type="component" value="Unplaced"/>
</dbReference>
<proteinExistence type="predicted"/>
<dbReference type="GeneID" id="102043506"/>
<dbReference type="GO" id="GO:0031593">
    <property type="term" value="F:polyubiquitin modification-dependent protein binding"/>
    <property type="evidence" value="ECO:0007669"/>
    <property type="project" value="TreeGrafter"/>
</dbReference>
<keyword evidence="2" id="KW-1185">Reference proteome</keyword>
<accession>A0A8N5I4C5</accession>
<evidence type="ECO:0000259" key="1">
    <source>
        <dbReference type="PROSITE" id="PS50053"/>
    </source>
</evidence>
<dbReference type="Pfam" id="PF00240">
    <property type="entry name" value="ubiquitin"/>
    <property type="match status" value="1"/>
</dbReference>
<dbReference type="GO" id="GO:0006511">
    <property type="term" value="P:ubiquitin-dependent protein catabolic process"/>
    <property type="evidence" value="ECO:0007669"/>
    <property type="project" value="TreeGrafter"/>
</dbReference>
<dbReference type="OrthoDB" id="10016665at2759"/>
<dbReference type="PROSITE" id="PS50053">
    <property type="entry name" value="UBIQUITIN_2"/>
    <property type="match status" value="1"/>
</dbReference>
<gene>
    <name evidence="3" type="primary">UBL7</name>
</gene>
<dbReference type="GO" id="GO:0005829">
    <property type="term" value="C:cytosol"/>
    <property type="evidence" value="ECO:0007669"/>
    <property type="project" value="TreeGrafter"/>
</dbReference>
<dbReference type="FunFam" id="3.10.20.90:FF:000139">
    <property type="entry name" value="ubiquitin-like protein 7"/>
    <property type="match status" value="1"/>
</dbReference>
<dbReference type="InterPro" id="IPR000626">
    <property type="entry name" value="Ubiquitin-like_dom"/>
</dbReference>
<dbReference type="RefSeq" id="XP_030920349.1">
    <property type="nucleotide sequence ID" value="XM_031064489.1"/>
</dbReference>
<evidence type="ECO:0000313" key="2">
    <source>
        <dbReference type="Proteomes" id="UP000504602"/>
    </source>
</evidence>